<dbReference type="RefSeq" id="WP_339092255.1">
    <property type="nucleotide sequence ID" value="NZ_LR743507.1"/>
</dbReference>
<sequence length="102" mass="11449">MQVQIVGFPWFTRETFPVLRAMCEDGNKLHRTYDEWLRAAETGSKSFEAKGCKVFRVNLDPEQFPKWCKAQGLKLDSNGRSRYASFVAAQLATGGGLSSTVQ</sequence>
<dbReference type="AlphaFoldDB" id="A0A679J4C6"/>
<gene>
    <name evidence="1" type="ORF">VVAX_04742</name>
</gene>
<reference evidence="1" key="1">
    <citation type="submission" date="2019-12" db="EMBL/GenBank/DDBJ databases">
        <authorList>
            <person name="Cremers G."/>
        </authorList>
    </citation>
    <scope>NUCLEOTIDE SEQUENCE</scope>
    <source>
        <strain evidence="1">Vvax</strain>
    </source>
</reference>
<organism evidence="1">
    <name type="scientific">Variovorax paradoxus</name>
    <dbReference type="NCBI Taxonomy" id="34073"/>
    <lineage>
        <taxon>Bacteria</taxon>
        <taxon>Pseudomonadati</taxon>
        <taxon>Pseudomonadota</taxon>
        <taxon>Betaproteobacteria</taxon>
        <taxon>Burkholderiales</taxon>
        <taxon>Comamonadaceae</taxon>
        <taxon>Variovorax</taxon>
    </lineage>
</organism>
<evidence type="ECO:0000313" key="1">
    <source>
        <dbReference type="EMBL" id="CAA2108232.1"/>
    </source>
</evidence>
<dbReference type="EMBL" id="LR743507">
    <property type="protein sequence ID" value="CAA2108232.1"/>
    <property type="molecule type" value="Genomic_DNA"/>
</dbReference>
<accession>A0A679J4C6</accession>
<proteinExistence type="predicted"/>
<protein>
    <submittedName>
        <fullName evidence="1">Uncharacterized protein</fullName>
    </submittedName>
</protein>
<name>A0A679J4C6_VARPD</name>